<evidence type="ECO:0000313" key="2">
    <source>
        <dbReference type="Proteomes" id="UP000287033"/>
    </source>
</evidence>
<reference evidence="1 2" key="1">
    <citation type="journal article" date="2018" name="Nat. Ecol. Evol.">
        <title>Shark genomes provide insights into elasmobranch evolution and the origin of vertebrates.</title>
        <authorList>
            <person name="Hara Y"/>
            <person name="Yamaguchi K"/>
            <person name="Onimaru K"/>
            <person name="Kadota M"/>
            <person name="Koyanagi M"/>
            <person name="Keeley SD"/>
            <person name="Tatsumi K"/>
            <person name="Tanaka K"/>
            <person name="Motone F"/>
            <person name="Kageyama Y"/>
            <person name="Nozu R"/>
            <person name="Adachi N"/>
            <person name="Nishimura O"/>
            <person name="Nakagawa R"/>
            <person name="Tanegashima C"/>
            <person name="Kiyatake I"/>
            <person name="Matsumoto R"/>
            <person name="Murakumo K"/>
            <person name="Nishida K"/>
            <person name="Terakita A"/>
            <person name="Kuratani S"/>
            <person name="Sato K"/>
            <person name="Hyodo S Kuraku.S."/>
        </authorList>
    </citation>
    <scope>NUCLEOTIDE SEQUENCE [LARGE SCALE GENOMIC DNA]</scope>
</reference>
<sequence length="85" mass="9625">MWLRVSVNRGECEVAVSVSRGECEVTVLCSLPTVKPECPMRLRVSVLTTAAEIELMWESAPVRFTELRDTLLHQVSYCSSEPPWE</sequence>
<organism evidence="1 2">
    <name type="scientific">Chiloscyllium punctatum</name>
    <name type="common">Brownbanded bambooshark</name>
    <name type="synonym">Hemiscyllium punctatum</name>
    <dbReference type="NCBI Taxonomy" id="137246"/>
    <lineage>
        <taxon>Eukaryota</taxon>
        <taxon>Metazoa</taxon>
        <taxon>Chordata</taxon>
        <taxon>Craniata</taxon>
        <taxon>Vertebrata</taxon>
        <taxon>Chondrichthyes</taxon>
        <taxon>Elasmobranchii</taxon>
        <taxon>Galeomorphii</taxon>
        <taxon>Galeoidea</taxon>
        <taxon>Orectolobiformes</taxon>
        <taxon>Hemiscylliidae</taxon>
        <taxon>Chiloscyllium</taxon>
    </lineage>
</organism>
<feature type="non-terminal residue" evidence="1">
    <location>
        <position position="85"/>
    </location>
</feature>
<dbReference type="AlphaFoldDB" id="A0A401TBS5"/>
<dbReference type="Proteomes" id="UP000287033">
    <property type="component" value="Unassembled WGS sequence"/>
</dbReference>
<dbReference type="EMBL" id="BEZZ01031319">
    <property type="protein sequence ID" value="GCC40111.1"/>
    <property type="molecule type" value="Genomic_DNA"/>
</dbReference>
<protein>
    <submittedName>
        <fullName evidence="1">Uncharacterized protein</fullName>
    </submittedName>
</protein>
<proteinExistence type="predicted"/>
<comment type="caution">
    <text evidence="1">The sequence shown here is derived from an EMBL/GenBank/DDBJ whole genome shotgun (WGS) entry which is preliminary data.</text>
</comment>
<accession>A0A401TBS5</accession>
<keyword evidence="2" id="KW-1185">Reference proteome</keyword>
<evidence type="ECO:0000313" key="1">
    <source>
        <dbReference type="EMBL" id="GCC40111.1"/>
    </source>
</evidence>
<name>A0A401TBS5_CHIPU</name>
<gene>
    <name evidence="1" type="ORF">chiPu_0024026</name>
</gene>